<dbReference type="PANTHER" id="PTHR45830:SF15">
    <property type="entry name" value="SERPENTINE RECEPTOR, CLASS I"/>
    <property type="match status" value="1"/>
</dbReference>
<feature type="transmembrane region" description="Helical" evidence="1">
    <location>
        <begin position="241"/>
        <end position="260"/>
    </location>
</feature>
<keyword evidence="1" id="KW-0472">Membrane</keyword>
<feature type="transmembrane region" description="Helical" evidence="1">
    <location>
        <begin position="95"/>
        <end position="117"/>
    </location>
</feature>
<proteinExistence type="predicted"/>
<keyword evidence="1" id="KW-0812">Transmembrane</keyword>
<accession>G0NHL6</accession>
<dbReference type="STRING" id="135651.G0NHL6"/>
<dbReference type="Proteomes" id="UP000008068">
    <property type="component" value="Unassembled WGS sequence"/>
</dbReference>
<sequence>MPSSPNFSQIDFSTPQWLINYYYIVGFVSVCLNSFGIYLIVFHCRQLDKYRYFLLFFQAFLLGLIIVVLETLLLSFQYKHQSIAVIIQIHVFPKWFLIFGYSFCLTTPNVMMFWFSLMAMSREEQLEYVKEVYPNLLEKFSALPNSLVYRSTISLDLFLLSLLFGCLLALILFTSLLVDLMNMMKIVKTKISRANLKKHQHAVRSLQIQFTVAMFCFAPPGTVIFVAFLEFANAQLLTEIAIAWYGMHAMLNMCSMLLFFPPYRSFLKNKMQKNVTDIHLTFLFQVVPLYPMLAGYSVGWLTTVFKESMLFSMDFLIVSVILMIQSLLLCAQQKHQSLAAIIRRHVWPKWFSFLQNSATVIIPTIVFIWFPLMAMNRNEQLEFVRQEYPQLFDKFFLLPNSIVFEASIWLDLFFVCLLTGFVIFFIFFTAYIIDLISMMKTVQTKVSKKSLQKHQDAIRSLQIQFATATFCFAPQGAVTLIAFLQLENGQLYTELAIAWYCLHAIINMSCMLLFFPPYQVFLKKKLQKK</sequence>
<protein>
    <submittedName>
        <fullName evidence="2">CBN-SRI-65 protein</fullName>
    </submittedName>
</protein>
<feature type="transmembrane region" description="Helical" evidence="1">
    <location>
        <begin position="497"/>
        <end position="521"/>
    </location>
</feature>
<dbReference type="AlphaFoldDB" id="G0NHL6"/>
<dbReference type="PANTHER" id="PTHR45830">
    <property type="entry name" value="SERPENTINE RECEPTOR, CLASS I"/>
    <property type="match status" value="1"/>
</dbReference>
<dbReference type="InterPro" id="IPR019429">
    <property type="entry name" value="7TM_GPCR_serpentine_rcpt_Sri"/>
</dbReference>
<dbReference type="HOGENOM" id="CLU_422269_0_0_1"/>
<evidence type="ECO:0000313" key="2">
    <source>
        <dbReference type="EMBL" id="EGT31487.1"/>
    </source>
</evidence>
<feature type="transmembrane region" description="Helical" evidence="1">
    <location>
        <begin position="157"/>
        <end position="181"/>
    </location>
</feature>
<feature type="transmembrane region" description="Helical" evidence="1">
    <location>
        <begin position="463"/>
        <end position="485"/>
    </location>
</feature>
<feature type="transmembrane region" description="Helical" evidence="1">
    <location>
        <begin position="350"/>
        <end position="372"/>
    </location>
</feature>
<feature type="transmembrane region" description="Helical" evidence="1">
    <location>
        <begin position="53"/>
        <end position="74"/>
    </location>
</feature>
<name>G0NHL6_CAEBE</name>
<feature type="transmembrane region" description="Helical" evidence="1">
    <location>
        <begin position="202"/>
        <end position="229"/>
    </location>
</feature>
<organism evidence="3">
    <name type="scientific">Caenorhabditis brenneri</name>
    <name type="common">Nematode worm</name>
    <dbReference type="NCBI Taxonomy" id="135651"/>
    <lineage>
        <taxon>Eukaryota</taxon>
        <taxon>Metazoa</taxon>
        <taxon>Ecdysozoa</taxon>
        <taxon>Nematoda</taxon>
        <taxon>Chromadorea</taxon>
        <taxon>Rhabditida</taxon>
        <taxon>Rhabditina</taxon>
        <taxon>Rhabditomorpha</taxon>
        <taxon>Rhabditoidea</taxon>
        <taxon>Rhabditidae</taxon>
        <taxon>Peloderinae</taxon>
        <taxon>Caenorhabditis</taxon>
    </lineage>
</organism>
<dbReference type="InParanoid" id="G0NHL6"/>
<dbReference type="Pfam" id="PF10327">
    <property type="entry name" value="7TM_GPCR_Sri"/>
    <property type="match status" value="3"/>
</dbReference>
<evidence type="ECO:0000313" key="3">
    <source>
        <dbReference type="Proteomes" id="UP000008068"/>
    </source>
</evidence>
<keyword evidence="3" id="KW-1185">Reference proteome</keyword>
<feature type="transmembrane region" description="Helical" evidence="1">
    <location>
        <begin position="21"/>
        <end position="41"/>
    </location>
</feature>
<feature type="transmembrane region" description="Helical" evidence="1">
    <location>
        <begin position="308"/>
        <end position="329"/>
    </location>
</feature>
<gene>
    <name evidence="2" type="primary">Cbn-sri-65</name>
    <name evidence="2" type="ORF">CAEBREN_05627</name>
</gene>
<evidence type="ECO:0000256" key="1">
    <source>
        <dbReference type="SAM" id="Phobius"/>
    </source>
</evidence>
<dbReference type="eggNOG" id="ENOG502TJI0">
    <property type="taxonomic scope" value="Eukaryota"/>
</dbReference>
<feature type="transmembrane region" description="Helical" evidence="1">
    <location>
        <begin position="280"/>
        <end position="302"/>
    </location>
</feature>
<feature type="transmembrane region" description="Helical" evidence="1">
    <location>
        <begin position="408"/>
        <end position="433"/>
    </location>
</feature>
<keyword evidence="1" id="KW-1133">Transmembrane helix</keyword>
<dbReference type="EMBL" id="GL379886">
    <property type="protein sequence ID" value="EGT31487.1"/>
    <property type="molecule type" value="Genomic_DNA"/>
</dbReference>
<reference evidence="3" key="1">
    <citation type="submission" date="2011-07" db="EMBL/GenBank/DDBJ databases">
        <authorList>
            <consortium name="Caenorhabditis brenneri Sequencing and Analysis Consortium"/>
            <person name="Wilson R.K."/>
        </authorList>
    </citation>
    <scope>NUCLEOTIDE SEQUENCE [LARGE SCALE GENOMIC DNA]</scope>
    <source>
        <strain evidence="3">PB2801</strain>
    </source>
</reference>